<evidence type="ECO:0000313" key="1">
    <source>
        <dbReference type="EMBL" id="AES78795.1"/>
    </source>
</evidence>
<evidence type="ECO:0000313" key="2">
    <source>
        <dbReference type="EnsemblPlants" id="AES78795"/>
    </source>
</evidence>
<keyword evidence="3" id="KW-1185">Reference proteome</keyword>
<dbReference type="HOGENOM" id="CLU_1689362_0_0_1"/>
<reference evidence="1 3" key="1">
    <citation type="journal article" date="2011" name="Nature">
        <title>The Medicago genome provides insight into the evolution of rhizobial symbioses.</title>
        <authorList>
            <person name="Young N.D."/>
            <person name="Debelle F."/>
            <person name="Oldroyd G.E."/>
            <person name="Geurts R."/>
            <person name="Cannon S.B."/>
            <person name="Udvardi M.K."/>
            <person name="Benedito V.A."/>
            <person name="Mayer K.F."/>
            <person name="Gouzy J."/>
            <person name="Schoof H."/>
            <person name="Van de Peer Y."/>
            <person name="Proost S."/>
            <person name="Cook D.R."/>
            <person name="Meyers B.C."/>
            <person name="Spannagl M."/>
            <person name="Cheung F."/>
            <person name="De Mita S."/>
            <person name="Krishnakumar V."/>
            <person name="Gundlach H."/>
            <person name="Zhou S."/>
            <person name="Mudge J."/>
            <person name="Bharti A.K."/>
            <person name="Murray J.D."/>
            <person name="Naoumkina M.A."/>
            <person name="Rosen B."/>
            <person name="Silverstein K.A."/>
            <person name="Tang H."/>
            <person name="Rombauts S."/>
            <person name="Zhao P.X."/>
            <person name="Zhou P."/>
            <person name="Barbe V."/>
            <person name="Bardou P."/>
            <person name="Bechner M."/>
            <person name="Bellec A."/>
            <person name="Berger A."/>
            <person name="Berges H."/>
            <person name="Bidwell S."/>
            <person name="Bisseling T."/>
            <person name="Choisne N."/>
            <person name="Couloux A."/>
            <person name="Denny R."/>
            <person name="Deshpande S."/>
            <person name="Dai X."/>
            <person name="Doyle J.J."/>
            <person name="Dudez A.M."/>
            <person name="Farmer A.D."/>
            <person name="Fouteau S."/>
            <person name="Franken C."/>
            <person name="Gibelin C."/>
            <person name="Gish J."/>
            <person name="Goldstein S."/>
            <person name="Gonzalez A.J."/>
            <person name="Green P.J."/>
            <person name="Hallab A."/>
            <person name="Hartog M."/>
            <person name="Hua A."/>
            <person name="Humphray S.J."/>
            <person name="Jeong D.H."/>
            <person name="Jing Y."/>
            <person name="Jocker A."/>
            <person name="Kenton S.M."/>
            <person name="Kim D.J."/>
            <person name="Klee K."/>
            <person name="Lai H."/>
            <person name="Lang C."/>
            <person name="Lin S."/>
            <person name="Macmil S.L."/>
            <person name="Magdelenat G."/>
            <person name="Matthews L."/>
            <person name="McCorrison J."/>
            <person name="Monaghan E.L."/>
            <person name="Mun J.H."/>
            <person name="Najar F.Z."/>
            <person name="Nicholson C."/>
            <person name="Noirot C."/>
            <person name="O'Bleness M."/>
            <person name="Paule C.R."/>
            <person name="Poulain J."/>
            <person name="Prion F."/>
            <person name="Qin B."/>
            <person name="Qu C."/>
            <person name="Retzel E.F."/>
            <person name="Riddle C."/>
            <person name="Sallet E."/>
            <person name="Samain S."/>
            <person name="Samson N."/>
            <person name="Sanders I."/>
            <person name="Saurat O."/>
            <person name="Scarpelli C."/>
            <person name="Schiex T."/>
            <person name="Segurens B."/>
            <person name="Severin A.J."/>
            <person name="Sherrier D.J."/>
            <person name="Shi R."/>
            <person name="Sims S."/>
            <person name="Singer S.R."/>
            <person name="Sinharoy S."/>
            <person name="Sterck L."/>
            <person name="Viollet A."/>
            <person name="Wang B.B."/>
            <person name="Wang K."/>
            <person name="Wang M."/>
            <person name="Wang X."/>
            <person name="Warfsmann J."/>
            <person name="Weissenbach J."/>
            <person name="White D.D."/>
            <person name="White J.D."/>
            <person name="Wiley G.B."/>
            <person name="Wincker P."/>
            <person name="Xing Y."/>
            <person name="Yang L."/>
            <person name="Yao Z."/>
            <person name="Ying F."/>
            <person name="Zhai J."/>
            <person name="Zhou L."/>
            <person name="Zuber A."/>
            <person name="Denarie J."/>
            <person name="Dixon R.A."/>
            <person name="May G.D."/>
            <person name="Schwartz D.C."/>
            <person name="Rogers J."/>
            <person name="Quetier F."/>
            <person name="Town C.D."/>
            <person name="Roe B.A."/>
        </authorList>
    </citation>
    <scope>NUCLEOTIDE SEQUENCE [LARGE SCALE GENOMIC DNA]</scope>
    <source>
        <strain evidence="1">A17</strain>
        <strain evidence="2 3">cv. Jemalong A17</strain>
    </source>
</reference>
<evidence type="ECO:0000313" key="3">
    <source>
        <dbReference type="Proteomes" id="UP000002051"/>
    </source>
</evidence>
<proteinExistence type="predicted"/>
<reference evidence="1 3" key="2">
    <citation type="journal article" date="2014" name="BMC Genomics">
        <title>An improved genome release (version Mt4.0) for the model legume Medicago truncatula.</title>
        <authorList>
            <person name="Tang H."/>
            <person name="Krishnakumar V."/>
            <person name="Bidwell S."/>
            <person name="Rosen B."/>
            <person name="Chan A."/>
            <person name="Zhou S."/>
            <person name="Gentzbittel L."/>
            <person name="Childs K.L."/>
            <person name="Yandell M."/>
            <person name="Gundlach H."/>
            <person name="Mayer K.F."/>
            <person name="Schwartz D.C."/>
            <person name="Town C.D."/>
        </authorList>
    </citation>
    <scope>GENOME REANNOTATION</scope>
    <source>
        <strain evidence="2 3">cv. Jemalong A17</strain>
    </source>
</reference>
<reference evidence="2" key="3">
    <citation type="submission" date="2015-04" db="UniProtKB">
        <authorList>
            <consortium name="EnsemblPlants"/>
        </authorList>
    </citation>
    <scope>IDENTIFICATION</scope>
    <source>
        <strain evidence="2">cv. Jemalong A17</strain>
    </source>
</reference>
<gene>
    <name evidence="1" type="ordered locus">MTR_7g045690</name>
</gene>
<dbReference type="Proteomes" id="UP000002051">
    <property type="component" value="Unassembled WGS sequence"/>
</dbReference>
<dbReference type="AlphaFoldDB" id="G7KU22"/>
<accession>G7KU22</accession>
<organism evidence="1 3">
    <name type="scientific">Medicago truncatula</name>
    <name type="common">Barrel medic</name>
    <name type="synonym">Medicago tribuloides</name>
    <dbReference type="NCBI Taxonomy" id="3880"/>
    <lineage>
        <taxon>Eukaryota</taxon>
        <taxon>Viridiplantae</taxon>
        <taxon>Streptophyta</taxon>
        <taxon>Embryophyta</taxon>
        <taxon>Tracheophyta</taxon>
        <taxon>Spermatophyta</taxon>
        <taxon>Magnoliopsida</taxon>
        <taxon>eudicotyledons</taxon>
        <taxon>Gunneridae</taxon>
        <taxon>Pentapetalae</taxon>
        <taxon>rosids</taxon>
        <taxon>fabids</taxon>
        <taxon>Fabales</taxon>
        <taxon>Fabaceae</taxon>
        <taxon>Papilionoideae</taxon>
        <taxon>50 kb inversion clade</taxon>
        <taxon>NPAAA clade</taxon>
        <taxon>Hologalegina</taxon>
        <taxon>IRL clade</taxon>
        <taxon>Trifolieae</taxon>
        <taxon>Medicago</taxon>
    </lineage>
</organism>
<dbReference type="EnsemblPlants" id="AES78795">
    <property type="protein sequence ID" value="AES78795"/>
    <property type="gene ID" value="MTR_7g045690"/>
</dbReference>
<evidence type="ECO:0008006" key="4">
    <source>
        <dbReference type="Google" id="ProtNLM"/>
    </source>
</evidence>
<dbReference type="EMBL" id="CM001223">
    <property type="protein sequence ID" value="AES78795.1"/>
    <property type="molecule type" value="Genomic_DNA"/>
</dbReference>
<protein>
    <recommendedName>
        <fullName evidence="4">Reverse transcriptase zinc-binding domain-containing protein</fullName>
    </recommendedName>
</protein>
<name>G7KU22_MEDTR</name>
<dbReference type="PaxDb" id="3880-AES78795"/>
<sequence>MTHQRICRECVPTHLRLQSRHVQCEMICPWCDTTVEDDLHAFMGCTVAHESWYWVGISTVLHLRIGTMNIAGRVTLLLWQIWAARNDVIWNDACHTSMNIGRTALDAWHQWQEVPKHHSPPVVQHGHNRVQACKKPNDTWLTKRYVVEVQCGRIVP</sequence>